<dbReference type="Proteomes" id="UP001219525">
    <property type="component" value="Unassembled WGS sequence"/>
</dbReference>
<dbReference type="InterPro" id="IPR015421">
    <property type="entry name" value="PyrdxlP-dep_Trfase_major"/>
</dbReference>
<dbReference type="Gene3D" id="3.90.1150.10">
    <property type="entry name" value="Aspartate Aminotransferase, domain 1"/>
    <property type="match status" value="1"/>
</dbReference>
<dbReference type="InterPro" id="IPR015424">
    <property type="entry name" value="PyrdxlP-dep_Trfase"/>
</dbReference>
<comment type="caution">
    <text evidence="3">The sequence shown here is derived from an EMBL/GenBank/DDBJ whole genome shotgun (WGS) entry which is preliminary data.</text>
</comment>
<evidence type="ECO:0000313" key="4">
    <source>
        <dbReference type="Proteomes" id="UP001219525"/>
    </source>
</evidence>
<name>A0AAD6Y8R0_9AGAR</name>
<keyword evidence="3" id="KW-0808">Transferase</keyword>
<dbReference type="GO" id="GO:0030170">
    <property type="term" value="F:pyridoxal phosphate binding"/>
    <property type="evidence" value="ECO:0007669"/>
    <property type="project" value="InterPro"/>
</dbReference>
<dbReference type="InterPro" id="IPR004839">
    <property type="entry name" value="Aminotransferase_I/II_large"/>
</dbReference>
<reference evidence="3" key="1">
    <citation type="submission" date="2023-03" db="EMBL/GenBank/DDBJ databases">
        <title>Massive genome expansion in bonnet fungi (Mycena s.s.) driven by repeated elements and novel gene families across ecological guilds.</title>
        <authorList>
            <consortium name="Lawrence Berkeley National Laboratory"/>
            <person name="Harder C.B."/>
            <person name="Miyauchi S."/>
            <person name="Viragh M."/>
            <person name="Kuo A."/>
            <person name="Thoen E."/>
            <person name="Andreopoulos B."/>
            <person name="Lu D."/>
            <person name="Skrede I."/>
            <person name="Drula E."/>
            <person name="Henrissat B."/>
            <person name="Morin E."/>
            <person name="Kohler A."/>
            <person name="Barry K."/>
            <person name="LaButti K."/>
            <person name="Morin E."/>
            <person name="Salamov A."/>
            <person name="Lipzen A."/>
            <person name="Mereny Z."/>
            <person name="Hegedus B."/>
            <person name="Baldrian P."/>
            <person name="Stursova M."/>
            <person name="Weitz H."/>
            <person name="Taylor A."/>
            <person name="Grigoriev I.V."/>
            <person name="Nagy L.G."/>
            <person name="Martin F."/>
            <person name="Kauserud H."/>
        </authorList>
    </citation>
    <scope>NUCLEOTIDE SEQUENCE</scope>
    <source>
        <strain evidence="3">9144</strain>
    </source>
</reference>
<dbReference type="EMBL" id="JARJCW010000054">
    <property type="protein sequence ID" value="KAJ7202588.1"/>
    <property type="molecule type" value="Genomic_DNA"/>
</dbReference>
<dbReference type="PANTHER" id="PTHR43795:SF39">
    <property type="entry name" value="AMINOTRANSFERASE CLASS I_CLASSII DOMAIN-CONTAINING PROTEIN"/>
    <property type="match status" value="1"/>
</dbReference>
<dbReference type="InterPro" id="IPR015422">
    <property type="entry name" value="PyrdxlP-dep_Trfase_small"/>
</dbReference>
<dbReference type="GO" id="GO:0006520">
    <property type="term" value="P:amino acid metabolic process"/>
    <property type="evidence" value="ECO:0007669"/>
    <property type="project" value="TreeGrafter"/>
</dbReference>
<dbReference type="PANTHER" id="PTHR43795">
    <property type="entry name" value="BIFUNCTIONAL ASPARTATE AMINOTRANSFERASE AND GLUTAMATE/ASPARTATE-PREPHENATE AMINOTRANSFERASE-RELATED"/>
    <property type="match status" value="1"/>
</dbReference>
<keyword evidence="4" id="KW-1185">Reference proteome</keyword>
<feature type="domain" description="Aminotransferase class I/classII large" evidence="2">
    <location>
        <begin position="41"/>
        <end position="415"/>
    </location>
</feature>
<dbReference type="GO" id="GO:0008483">
    <property type="term" value="F:transaminase activity"/>
    <property type="evidence" value="ECO:0007669"/>
    <property type="project" value="TreeGrafter"/>
</dbReference>
<organism evidence="3 4">
    <name type="scientific">Mycena pura</name>
    <dbReference type="NCBI Taxonomy" id="153505"/>
    <lineage>
        <taxon>Eukaryota</taxon>
        <taxon>Fungi</taxon>
        <taxon>Dikarya</taxon>
        <taxon>Basidiomycota</taxon>
        <taxon>Agaricomycotina</taxon>
        <taxon>Agaricomycetes</taxon>
        <taxon>Agaricomycetidae</taxon>
        <taxon>Agaricales</taxon>
        <taxon>Marasmiineae</taxon>
        <taxon>Mycenaceae</taxon>
        <taxon>Mycena</taxon>
    </lineage>
</organism>
<dbReference type="Gene3D" id="3.40.640.10">
    <property type="entry name" value="Type I PLP-dependent aspartate aminotransferase-like (Major domain)"/>
    <property type="match status" value="1"/>
</dbReference>
<evidence type="ECO:0000259" key="2">
    <source>
        <dbReference type="Pfam" id="PF00155"/>
    </source>
</evidence>
<evidence type="ECO:0000256" key="1">
    <source>
        <dbReference type="ARBA" id="ARBA00022898"/>
    </source>
</evidence>
<dbReference type="InterPro" id="IPR050478">
    <property type="entry name" value="Ethylene_sulfur-biosynth"/>
</dbReference>
<dbReference type="AlphaFoldDB" id="A0AAD6Y8R0"/>
<accession>A0AAD6Y8R0</accession>
<gene>
    <name evidence="3" type="ORF">GGX14DRAFT_462991</name>
</gene>
<dbReference type="SUPFAM" id="SSF53383">
    <property type="entry name" value="PLP-dependent transferases"/>
    <property type="match status" value="1"/>
</dbReference>
<protein>
    <submittedName>
        <fullName evidence="3">PLP-dependent transferase</fullName>
    </submittedName>
</protein>
<dbReference type="PRINTS" id="PR00753">
    <property type="entry name" value="ACCSYNTHASE"/>
</dbReference>
<dbReference type="CDD" id="cd00609">
    <property type="entry name" value="AAT_like"/>
    <property type="match status" value="1"/>
</dbReference>
<keyword evidence="1" id="KW-0663">Pyridoxal phosphate</keyword>
<dbReference type="Pfam" id="PF00155">
    <property type="entry name" value="Aminotran_1_2"/>
    <property type="match status" value="1"/>
</dbReference>
<evidence type="ECO:0000313" key="3">
    <source>
        <dbReference type="EMBL" id="KAJ7202588.1"/>
    </source>
</evidence>
<sequence>MANLPPLSNRAYKRSGAAPPHAYLPPPGPLYDPELYPDGTINLSIAENTLLSERLIEHLKRPITTLRTQHLRYRATLIKTTLPTVEDLLPEYINDHFNPKVRITRENSVTGPGIGACLAQLVWALAGEGEGVLMSVPFYDDYVRDIVHPAGAILVRADVPAIINPLSADVLPYLEAKLLDSDRIGVKIKALLIPNPHNPLPQVVQKEVIKGYALLAQKYNIHLIVDEVYALSTYTSAYPPALDVKFESVLTYDLPALGVDPARVHVLAGPTKDFGASGIKLGLIISPANPELLNLVRPLFYATPISSVSDVLFARVLQDKPFVERFLADNRAALREAYELVAEWLMWHGLEFTRANAAVYVVVDFAPFLARIAPAGADPIEKLDRGVNALIRERVFMKPTNLMADPIPTRFRLIFSQPREILLLALRRIEKAFDAPEAPLPSSSVKTKKITVNNMANGVVNVAVNGTARGSVNGKIKDTVNGAVNGMLHRAVTGR</sequence>
<proteinExistence type="predicted"/>